<feature type="region of interest" description="Disordered" evidence="1">
    <location>
        <begin position="483"/>
        <end position="507"/>
    </location>
</feature>
<feature type="region of interest" description="Disordered" evidence="1">
    <location>
        <begin position="204"/>
        <end position="239"/>
    </location>
</feature>
<sequence>ESYDFDSEDLPDVIILDDVDFESGFESTKLDREGSSFCNNTDYTLPKQSSLGIHSNQTGKQFWESPPHKNGFPEEEVLPQMTRIQHCGPQNIPKSKTTLETNKKIMDSFANQKKNISVMTSGIHKNTRPGAAGQDIREPSNIVKKGSAPADENQSRDRQFRVADTLSKEASGWADLDIFHHSRQSLFRDGIPIHLRDDECTEDFDDELPSLTNSPDQRPALPVRPLHNDQQQQQIQQQQQQQQQWQQQQQQHQQMKQQHQPLQQQFSRSVKDADCPWTTTSSSDEELCHLVDEVADLPDEARYPQQNHTNMSGYEEGTCHSTSPQKAAFNSNNRSVIPRKALNTPSRAIYQTSGVRESWREFDDSVEEANYCYGSQSHTFTKTLSQGSGISTEYPMGDRHPSVVLSLTSSDQSHRVSLSGGSRHARDGGYLSSAIHEDDKGKVSVTSLCGGSHHPCSLGGNRQTSEGSYVYDVMHEDGIDKVSVDSLSQPRNPASRGNEKTPQSSNKDILSQLDLNCNEFDLSKGFAYHSEGRDGEQTEAQRKAFSFSNNSSRVSETQETKRSSHDLQTKSAEEVMQTPHRYGHVLAWNKASGSRSDQQCTTEQTPGYNKNKNTGFSFFNQVHSSPSDAANDIPTNLFDGIF</sequence>
<feature type="region of interest" description="Disordered" evidence="1">
    <location>
        <begin position="123"/>
        <end position="158"/>
    </location>
</feature>
<evidence type="ECO:0000313" key="2">
    <source>
        <dbReference type="EMBL" id="RUS86870.1"/>
    </source>
</evidence>
<dbReference type="Proteomes" id="UP000271974">
    <property type="component" value="Unassembled WGS sequence"/>
</dbReference>
<feature type="compositionally biased region" description="Polar residues" evidence="1">
    <location>
        <begin position="46"/>
        <end position="60"/>
    </location>
</feature>
<feature type="compositionally biased region" description="Basic and acidic residues" evidence="1">
    <location>
        <begin position="556"/>
        <end position="571"/>
    </location>
</feature>
<dbReference type="EMBL" id="RQTK01000125">
    <property type="protein sequence ID" value="RUS86870.1"/>
    <property type="molecule type" value="Genomic_DNA"/>
</dbReference>
<organism evidence="2 3">
    <name type="scientific">Elysia chlorotica</name>
    <name type="common">Eastern emerald elysia</name>
    <name type="synonym">Sea slug</name>
    <dbReference type="NCBI Taxonomy" id="188477"/>
    <lineage>
        <taxon>Eukaryota</taxon>
        <taxon>Metazoa</taxon>
        <taxon>Spiralia</taxon>
        <taxon>Lophotrochozoa</taxon>
        <taxon>Mollusca</taxon>
        <taxon>Gastropoda</taxon>
        <taxon>Heterobranchia</taxon>
        <taxon>Euthyneura</taxon>
        <taxon>Panpulmonata</taxon>
        <taxon>Sacoglossa</taxon>
        <taxon>Placobranchoidea</taxon>
        <taxon>Plakobranchidae</taxon>
        <taxon>Elysia</taxon>
    </lineage>
</organism>
<comment type="caution">
    <text evidence="2">The sequence shown here is derived from an EMBL/GenBank/DDBJ whole genome shotgun (WGS) entry which is preliminary data.</text>
</comment>
<dbReference type="AlphaFoldDB" id="A0A433TZ97"/>
<evidence type="ECO:0000256" key="1">
    <source>
        <dbReference type="SAM" id="MobiDB-lite"/>
    </source>
</evidence>
<feature type="region of interest" description="Disordered" evidence="1">
    <location>
        <begin position="46"/>
        <end position="72"/>
    </location>
</feature>
<feature type="region of interest" description="Disordered" evidence="1">
    <location>
        <begin position="252"/>
        <end position="282"/>
    </location>
</feature>
<keyword evidence="3" id="KW-1185">Reference proteome</keyword>
<protein>
    <submittedName>
        <fullName evidence="2">Uncharacterized protein</fullName>
    </submittedName>
</protein>
<reference evidence="2 3" key="1">
    <citation type="submission" date="2019-01" db="EMBL/GenBank/DDBJ databases">
        <title>A draft genome assembly of the solar-powered sea slug Elysia chlorotica.</title>
        <authorList>
            <person name="Cai H."/>
            <person name="Li Q."/>
            <person name="Fang X."/>
            <person name="Li J."/>
            <person name="Curtis N.E."/>
            <person name="Altenburger A."/>
            <person name="Shibata T."/>
            <person name="Feng M."/>
            <person name="Maeda T."/>
            <person name="Schwartz J.A."/>
            <person name="Shigenobu S."/>
            <person name="Lundholm N."/>
            <person name="Nishiyama T."/>
            <person name="Yang H."/>
            <person name="Hasebe M."/>
            <person name="Li S."/>
            <person name="Pierce S.K."/>
            <person name="Wang J."/>
        </authorList>
    </citation>
    <scope>NUCLEOTIDE SEQUENCE [LARGE SCALE GENOMIC DNA]</scope>
    <source>
        <strain evidence="2">EC2010</strain>
        <tissue evidence="2">Whole organism of an adult</tissue>
    </source>
</reference>
<feature type="compositionally biased region" description="Polar residues" evidence="1">
    <location>
        <begin position="546"/>
        <end position="555"/>
    </location>
</feature>
<evidence type="ECO:0000313" key="3">
    <source>
        <dbReference type="Proteomes" id="UP000271974"/>
    </source>
</evidence>
<proteinExistence type="predicted"/>
<feature type="compositionally biased region" description="Low complexity" evidence="1">
    <location>
        <begin position="230"/>
        <end position="239"/>
    </location>
</feature>
<gene>
    <name evidence="2" type="ORF">EGW08_005349</name>
</gene>
<feature type="compositionally biased region" description="Basic and acidic residues" evidence="1">
    <location>
        <begin position="530"/>
        <end position="542"/>
    </location>
</feature>
<feature type="compositionally biased region" description="Low complexity" evidence="1">
    <location>
        <begin position="252"/>
        <end position="265"/>
    </location>
</feature>
<feature type="non-terminal residue" evidence="2">
    <location>
        <position position="1"/>
    </location>
</feature>
<feature type="region of interest" description="Disordered" evidence="1">
    <location>
        <begin position="529"/>
        <end position="571"/>
    </location>
</feature>
<name>A0A433TZ97_ELYCH</name>
<accession>A0A433TZ97</accession>